<keyword evidence="2" id="KW-1185">Reference proteome</keyword>
<organism evidence="1 2">
    <name type="scientific">Araneus ventricosus</name>
    <name type="common">Orbweaver spider</name>
    <name type="synonym">Epeira ventricosa</name>
    <dbReference type="NCBI Taxonomy" id="182803"/>
    <lineage>
        <taxon>Eukaryota</taxon>
        <taxon>Metazoa</taxon>
        <taxon>Ecdysozoa</taxon>
        <taxon>Arthropoda</taxon>
        <taxon>Chelicerata</taxon>
        <taxon>Arachnida</taxon>
        <taxon>Araneae</taxon>
        <taxon>Araneomorphae</taxon>
        <taxon>Entelegynae</taxon>
        <taxon>Araneoidea</taxon>
        <taxon>Araneidae</taxon>
        <taxon>Araneus</taxon>
    </lineage>
</organism>
<comment type="caution">
    <text evidence="1">The sequence shown here is derived from an EMBL/GenBank/DDBJ whole genome shotgun (WGS) entry which is preliminary data.</text>
</comment>
<proteinExistence type="predicted"/>
<protein>
    <submittedName>
        <fullName evidence="1">Uncharacterized protein</fullName>
    </submittedName>
</protein>
<name>A0A4Y2N0M1_ARAVE</name>
<dbReference type="EMBL" id="BGPR01008303">
    <property type="protein sequence ID" value="GBN32865.1"/>
    <property type="molecule type" value="Genomic_DNA"/>
</dbReference>
<accession>A0A4Y2N0M1</accession>
<dbReference type="Proteomes" id="UP000499080">
    <property type="component" value="Unassembled WGS sequence"/>
</dbReference>
<evidence type="ECO:0000313" key="2">
    <source>
        <dbReference type="Proteomes" id="UP000499080"/>
    </source>
</evidence>
<reference evidence="1 2" key="1">
    <citation type="journal article" date="2019" name="Sci. Rep.">
        <title>Orb-weaving spider Araneus ventricosus genome elucidates the spidroin gene catalogue.</title>
        <authorList>
            <person name="Kono N."/>
            <person name="Nakamura H."/>
            <person name="Ohtoshi R."/>
            <person name="Moran D.A.P."/>
            <person name="Shinohara A."/>
            <person name="Yoshida Y."/>
            <person name="Fujiwara M."/>
            <person name="Mori M."/>
            <person name="Tomita M."/>
            <person name="Arakawa K."/>
        </authorList>
    </citation>
    <scope>NUCLEOTIDE SEQUENCE [LARGE SCALE GENOMIC DNA]</scope>
</reference>
<dbReference type="AlphaFoldDB" id="A0A4Y2N0M1"/>
<gene>
    <name evidence="1" type="ORF">AVEN_235887_1</name>
</gene>
<evidence type="ECO:0000313" key="1">
    <source>
        <dbReference type="EMBL" id="GBN32865.1"/>
    </source>
</evidence>
<sequence>MCCIRVSAGKRYLGHSLCTCSLLIAYPAGHVRVSSESCHWAPLTCPFTPPASHIWIPSRALFFSSKYLQKFFPTLPIEFKLFIFLSCRRYPLSLLPWCIRPQLNFQFRISSCYMQGRFQIRSPSTSCEVCGLRLWDGIDEELDRLTLLNIHRALGVSRAHLVASHAVLACRLLPGFAKSCLLPSYKTARISGLTMVIQNAQTIPMSLERQKTKLRFSSAADFVNMRLTGVTLLRGLLPHLSQFTVVAHHVLSSGFEASLPNPCQNSPVRPALRCSRIGF</sequence>